<proteinExistence type="predicted"/>
<evidence type="ECO:0000313" key="2">
    <source>
        <dbReference type="Proteomes" id="UP000299102"/>
    </source>
</evidence>
<sequence>MSVQKEVVEDAFSVINARAIKKLCLMRSSLTTSHSLSAEGSRGSCTSAFLSSCCDADVGINVVVIAMSTFKSDKLQSRAAGTSRIPLIDFTRRPLPARSAESNWVTVINHNNNNGTVSRHKLSVYASAANDSFDGRAWGGLERSAVSANCIGWQRYNRPRGTDLREEGDIKSLPLAPPLDVPALDATTHCRRSD</sequence>
<dbReference type="EMBL" id="BGZK01000227">
    <property type="protein sequence ID" value="GBP29971.1"/>
    <property type="molecule type" value="Genomic_DNA"/>
</dbReference>
<name>A0A4C1UU26_EUMVA</name>
<protein>
    <submittedName>
        <fullName evidence="1">Uncharacterized protein</fullName>
    </submittedName>
</protein>
<dbReference type="Proteomes" id="UP000299102">
    <property type="component" value="Unassembled WGS sequence"/>
</dbReference>
<evidence type="ECO:0000313" key="1">
    <source>
        <dbReference type="EMBL" id="GBP29971.1"/>
    </source>
</evidence>
<gene>
    <name evidence="1" type="ORF">EVAR_22870_1</name>
</gene>
<keyword evidence="2" id="KW-1185">Reference proteome</keyword>
<dbReference type="AlphaFoldDB" id="A0A4C1UU26"/>
<reference evidence="1 2" key="1">
    <citation type="journal article" date="2019" name="Commun. Biol.">
        <title>The bagworm genome reveals a unique fibroin gene that provides high tensile strength.</title>
        <authorList>
            <person name="Kono N."/>
            <person name="Nakamura H."/>
            <person name="Ohtoshi R."/>
            <person name="Tomita M."/>
            <person name="Numata K."/>
            <person name="Arakawa K."/>
        </authorList>
    </citation>
    <scope>NUCLEOTIDE SEQUENCE [LARGE SCALE GENOMIC DNA]</scope>
</reference>
<comment type="caution">
    <text evidence="1">The sequence shown here is derived from an EMBL/GenBank/DDBJ whole genome shotgun (WGS) entry which is preliminary data.</text>
</comment>
<organism evidence="1 2">
    <name type="scientific">Eumeta variegata</name>
    <name type="common">Bagworm moth</name>
    <name type="synonym">Eumeta japonica</name>
    <dbReference type="NCBI Taxonomy" id="151549"/>
    <lineage>
        <taxon>Eukaryota</taxon>
        <taxon>Metazoa</taxon>
        <taxon>Ecdysozoa</taxon>
        <taxon>Arthropoda</taxon>
        <taxon>Hexapoda</taxon>
        <taxon>Insecta</taxon>
        <taxon>Pterygota</taxon>
        <taxon>Neoptera</taxon>
        <taxon>Endopterygota</taxon>
        <taxon>Lepidoptera</taxon>
        <taxon>Glossata</taxon>
        <taxon>Ditrysia</taxon>
        <taxon>Tineoidea</taxon>
        <taxon>Psychidae</taxon>
        <taxon>Oiketicinae</taxon>
        <taxon>Eumeta</taxon>
    </lineage>
</organism>
<accession>A0A4C1UU26</accession>